<dbReference type="InterPro" id="IPR027417">
    <property type="entry name" value="P-loop_NTPase"/>
</dbReference>
<evidence type="ECO:0000313" key="3">
    <source>
        <dbReference type="EMBL" id="MFD2216564.1"/>
    </source>
</evidence>
<protein>
    <submittedName>
        <fullName evidence="3">ATPase, T2SS/T4P/T4SS family</fullName>
    </submittedName>
</protein>
<gene>
    <name evidence="3" type="ORF">ACFSKK_23080</name>
</gene>
<dbReference type="RefSeq" id="WP_379053393.1">
    <property type="nucleotide sequence ID" value="NZ_JBHUIK010000007.1"/>
</dbReference>
<proteinExistence type="inferred from homology"/>
<comment type="similarity">
    <text evidence="1">Belongs to the GSP E family.</text>
</comment>
<sequence>MSEVEFVPLSRRRALDVKQFTKDDNNQVSFNRSDEFYDVCRKAKEYLYEVYDRKVDMKSRNETEEDYVMIYHEAMRGRTDAVNLIKKHIESFISNSGLRECSYPEYYPSLLDGIFEEEFGWGPLSVFKNELECEGAQVLGTKIKFKRSWGYELLPFRFSSVEKVLELCDRFANMHANTNLNSYSKPELETSTIDGIRVSIMIPNRTYKDPVITLRRKTIKDYSFENLAIYRTFPFEAIPLLKSLSKIRVNAIIAGPPGSGKSTMLQAFMNEMFCEKRNGKIIPEPVNTIFAESHPEFDVEEIFPDTNVTHVIGRGKDFEDSIGASVLRHDIVRVILGEIREHEVGLYKRSGVQGIKQVIGTLHDLDPIDIPDILTSLYLQYFDNNSTQASVYNTFARNLHYSLSMDEFLQFDDIGESVLNKKASSIQLYDFNSHTGELLMYKIMDYKHEEDSWVFSTEIPDRFERIASKYHRAEFETFKTVLAELEERWPMEKENTIESSGKKVEVFS</sequence>
<dbReference type="SUPFAM" id="SSF52540">
    <property type="entry name" value="P-loop containing nucleoside triphosphate hydrolases"/>
    <property type="match status" value="1"/>
</dbReference>
<dbReference type="InterPro" id="IPR050921">
    <property type="entry name" value="T4SS_GSP_E_ATPase"/>
</dbReference>
<dbReference type="InterPro" id="IPR001482">
    <property type="entry name" value="T2SS/T4SS_dom"/>
</dbReference>
<reference evidence="4" key="1">
    <citation type="journal article" date="2019" name="Int. J. Syst. Evol. Microbiol.">
        <title>The Global Catalogue of Microorganisms (GCM) 10K type strain sequencing project: providing services to taxonomists for standard genome sequencing and annotation.</title>
        <authorList>
            <consortium name="The Broad Institute Genomics Platform"/>
            <consortium name="The Broad Institute Genome Sequencing Center for Infectious Disease"/>
            <person name="Wu L."/>
            <person name="Ma J."/>
        </authorList>
    </citation>
    <scope>NUCLEOTIDE SEQUENCE [LARGE SCALE GENOMIC DNA]</scope>
    <source>
        <strain evidence="4">CGMCC 1.15474</strain>
    </source>
</reference>
<accession>A0ABW5C4E0</accession>
<keyword evidence="4" id="KW-1185">Reference proteome</keyword>
<feature type="domain" description="Bacterial type II secretion system protein E" evidence="2">
    <location>
        <begin position="197"/>
        <end position="458"/>
    </location>
</feature>
<name>A0ABW5C4E0_9BACI</name>
<dbReference type="PANTHER" id="PTHR30486">
    <property type="entry name" value="TWITCHING MOTILITY PROTEIN PILT"/>
    <property type="match status" value="1"/>
</dbReference>
<comment type="caution">
    <text evidence="3">The sequence shown here is derived from an EMBL/GenBank/DDBJ whole genome shotgun (WGS) entry which is preliminary data.</text>
</comment>
<dbReference type="Gene3D" id="3.30.450.380">
    <property type="match status" value="1"/>
</dbReference>
<organism evidence="3 4">
    <name type="scientific">Metabacillus endolithicus</name>
    <dbReference type="NCBI Taxonomy" id="1535204"/>
    <lineage>
        <taxon>Bacteria</taxon>
        <taxon>Bacillati</taxon>
        <taxon>Bacillota</taxon>
        <taxon>Bacilli</taxon>
        <taxon>Bacillales</taxon>
        <taxon>Bacillaceae</taxon>
        <taxon>Metabacillus</taxon>
    </lineage>
</organism>
<evidence type="ECO:0000256" key="1">
    <source>
        <dbReference type="ARBA" id="ARBA00006611"/>
    </source>
</evidence>
<evidence type="ECO:0000259" key="2">
    <source>
        <dbReference type="Pfam" id="PF00437"/>
    </source>
</evidence>
<dbReference type="Gene3D" id="3.40.50.300">
    <property type="entry name" value="P-loop containing nucleotide triphosphate hydrolases"/>
    <property type="match status" value="1"/>
</dbReference>
<dbReference type="PANTHER" id="PTHR30486:SF6">
    <property type="entry name" value="TYPE IV PILUS RETRACTATION ATPASE PILT"/>
    <property type="match status" value="1"/>
</dbReference>
<evidence type="ECO:0000313" key="4">
    <source>
        <dbReference type="Proteomes" id="UP001597318"/>
    </source>
</evidence>
<dbReference type="Pfam" id="PF00437">
    <property type="entry name" value="T2SSE"/>
    <property type="match status" value="1"/>
</dbReference>
<dbReference type="EMBL" id="JBHUIK010000007">
    <property type="protein sequence ID" value="MFD2216564.1"/>
    <property type="molecule type" value="Genomic_DNA"/>
</dbReference>
<dbReference type="Proteomes" id="UP001597318">
    <property type="component" value="Unassembled WGS sequence"/>
</dbReference>